<dbReference type="Gene3D" id="1.10.3210.10">
    <property type="entry name" value="Hypothetical protein af1432"/>
    <property type="match status" value="1"/>
</dbReference>
<keyword evidence="3" id="KW-1185">Reference proteome</keyword>
<dbReference type="PANTHER" id="PTHR43155:SF2">
    <property type="entry name" value="CYCLIC DI-GMP PHOSPHODIESTERASE PA4108"/>
    <property type="match status" value="1"/>
</dbReference>
<dbReference type="OrthoDB" id="9759601at2"/>
<dbReference type="Proteomes" id="UP000250369">
    <property type="component" value="Unassembled WGS sequence"/>
</dbReference>
<gene>
    <name evidence="2" type="ORF">DQG23_21375</name>
</gene>
<dbReference type="InterPro" id="IPR003607">
    <property type="entry name" value="HD/PDEase_dom"/>
</dbReference>
<feature type="domain" description="HD-GYP" evidence="1">
    <location>
        <begin position="115"/>
        <end position="311"/>
    </location>
</feature>
<dbReference type="AlphaFoldDB" id="A0A329MJ02"/>
<name>A0A329MJ02_9BACL</name>
<dbReference type="PROSITE" id="PS51832">
    <property type="entry name" value="HD_GYP"/>
    <property type="match status" value="1"/>
</dbReference>
<dbReference type="CDD" id="cd00077">
    <property type="entry name" value="HDc"/>
    <property type="match status" value="1"/>
</dbReference>
<accession>A0A329MJ02</accession>
<protein>
    <submittedName>
        <fullName evidence="2">HD-GYP domain-containing protein</fullName>
    </submittedName>
</protein>
<sequence length="356" mass="39832">MGNVSIGQLKSGERLADSVLTRRGNVLLEKGRTVTSRDIEILRAFLITSVSIDAKADAEQSVQETVSANDEDETQSNFALSFDNMVLLLKKVFNYANTGHAIPILEVRVQLEALIKGIDSYNILTFSPKRSGEQDYLYYNSVLVSLTSYQLAKWHGFQQKDWLPIALGGLFHDIGNVKIDEAILGKTSQLTEAEMEEVKKHTVYGYQLLKNLPAINEGVKLCTLQHHEKEDGSGYPFGVKGDKVHAYAKVVAIADIFHAMTSHRRHKKASSPYLVLEQVLKESFGKLDPSMVQTFITRVTSLHNGTLVKLSDNRIGEIIFSDRANPTRPWVNVNGAIVNLTTERNLFIMEVLEKRN</sequence>
<dbReference type="InterPro" id="IPR037522">
    <property type="entry name" value="HD_GYP_dom"/>
</dbReference>
<evidence type="ECO:0000313" key="3">
    <source>
        <dbReference type="Proteomes" id="UP000250369"/>
    </source>
</evidence>
<evidence type="ECO:0000259" key="1">
    <source>
        <dbReference type="PROSITE" id="PS51832"/>
    </source>
</evidence>
<organism evidence="2 3">
    <name type="scientific">Paenibacillus contaminans</name>
    <dbReference type="NCBI Taxonomy" id="450362"/>
    <lineage>
        <taxon>Bacteria</taxon>
        <taxon>Bacillati</taxon>
        <taxon>Bacillota</taxon>
        <taxon>Bacilli</taxon>
        <taxon>Bacillales</taxon>
        <taxon>Paenibacillaceae</taxon>
        <taxon>Paenibacillus</taxon>
    </lineage>
</organism>
<dbReference type="PANTHER" id="PTHR43155">
    <property type="entry name" value="CYCLIC DI-GMP PHOSPHODIESTERASE PA4108-RELATED"/>
    <property type="match status" value="1"/>
</dbReference>
<comment type="caution">
    <text evidence="2">The sequence shown here is derived from an EMBL/GenBank/DDBJ whole genome shotgun (WGS) entry which is preliminary data.</text>
</comment>
<dbReference type="SUPFAM" id="SSF109604">
    <property type="entry name" value="HD-domain/PDEase-like"/>
    <property type="match status" value="1"/>
</dbReference>
<dbReference type="SMART" id="SM00471">
    <property type="entry name" value="HDc"/>
    <property type="match status" value="1"/>
</dbReference>
<evidence type="ECO:0000313" key="2">
    <source>
        <dbReference type="EMBL" id="RAV19538.1"/>
    </source>
</evidence>
<dbReference type="EMBL" id="QMFB01000012">
    <property type="protein sequence ID" value="RAV19538.1"/>
    <property type="molecule type" value="Genomic_DNA"/>
</dbReference>
<reference evidence="2 3" key="1">
    <citation type="journal article" date="2009" name="Int. J. Syst. Evol. Microbiol.">
        <title>Paenibacillus contaminans sp. nov., isolated from a contaminated laboratory plate.</title>
        <authorList>
            <person name="Chou J.H."/>
            <person name="Lee J.H."/>
            <person name="Lin M.C."/>
            <person name="Chang P.S."/>
            <person name="Arun A.B."/>
            <person name="Young C.C."/>
            <person name="Chen W.M."/>
        </authorList>
    </citation>
    <scope>NUCLEOTIDE SEQUENCE [LARGE SCALE GENOMIC DNA]</scope>
    <source>
        <strain evidence="2 3">CKOBP-6</strain>
    </source>
</reference>
<dbReference type="RefSeq" id="WP_113032899.1">
    <property type="nucleotide sequence ID" value="NZ_QMFB01000012.1"/>
</dbReference>
<dbReference type="Pfam" id="PF13487">
    <property type="entry name" value="HD_5"/>
    <property type="match status" value="1"/>
</dbReference>
<proteinExistence type="predicted"/>